<reference evidence="1 2" key="1">
    <citation type="submission" date="2020-01" db="EMBL/GenBank/DDBJ databases">
        <title>Identification and distribution of gene clusters putatively required for synthesis of sphingolipid metabolism inhibitors in phylogenetically diverse species of the filamentous fungus Fusarium.</title>
        <authorList>
            <person name="Kim H.-S."/>
            <person name="Busman M."/>
            <person name="Brown D.W."/>
            <person name="Divon H."/>
            <person name="Uhlig S."/>
            <person name="Proctor R.H."/>
        </authorList>
    </citation>
    <scope>NUCLEOTIDE SEQUENCE [LARGE SCALE GENOMIC DNA]</scope>
    <source>
        <strain evidence="1 2">NRRL 20459</strain>
    </source>
</reference>
<keyword evidence="2" id="KW-1185">Reference proteome</keyword>
<comment type="caution">
    <text evidence="1">The sequence shown here is derived from an EMBL/GenBank/DDBJ whole genome shotgun (WGS) entry which is preliminary data.</text>
</comment>
<dbReference type="OrthoDB" id="5346621at2759"/>
<keyword evidence="1" id="KW-0418">Kinase</keyword>
<protein>
    <submittedName>
        <fullName evidence="1">Kinase domain-containing</fullName>
    </submittedName>
</protein>
<dbReference type="EMBL" id="JAADYS010001106">
    <property type="protein sequence ID" value="KAF4465039.1"/>
    <property type="molecule type" value="Genomic_DNA"/>
</dbReference>
<gene>
    <name evidence="1" type="ORF">FALBO_8119</name>
</gene>
<accession>A0A8H4LCI8</accession>
<organism evidence="1 2">
    <name type="scientific">Fusarium albosuccineum</name>
    <dbReference type="NCBI Taxonomy" id="1237068"/>
    <lineage>
        <taxon>Eukaryota</taxon>
        <taxon>Fungi</taxon>
        <taxon>Dikarya</taxon>
        <taxon>Ascomycota</taxon>
        <taxon>Pezizomycotina</taxon>
        <taxon>Sordariomycetes</taxon>
        <taxon>Hypocreomycetidae</taxon>
        <taxon>Hypocreales</taxon>
        <taxon>Nectriaceae</taxon>
        <taxon>Fusarium</taxon>
        <taxon>Fusarium decemcellulare species complex</taxon>
    </lineage>
</organism>
<sequence>MSRRFFSTSDFLKKVLIWTLNGTTREIRWAKDSVESRVDQVPALAKKATKATIEGDPHETRRRDGTIDPYHASGMLLSDSNRHLTSFHVYENGVVRFSKERYNDGESNVGQSSQASSAFRTGLTWQMNATQTRALWWDGAAWQQGQWSSDHNKWIAYYKGQWYAWE</sequence>
<evidence type="ECO:0000313" key="1">
    <source>
        <dbReference type="EMBL" id="KAF4465039.1"/>
    </source>
</evidence>
<proteinExistence type="predicted"/>
<keyword evidence="1" id="KW-0808">Transferase</keyword>
<evidence type="ECO:0000313" key="2">
    <source>
        <dbReference type="Proteomes" id="UP000554235"/>
    </source>
</evidence>
<dbReference type="Proteomes" id="UP000554235">
    <property type="component" value="Unassembled WGS sequence"/>
</dbReference>
<dbReference type="GO" id="GO:0016301">
    <property type="term" value="F:kinase activity"/>
    <property type="evidence" value="ECO:0007669"/>
    <property type="project" value="UniProtKB-KW"/>
</dbReference>
<dbReference type="AlphaFoldDB" id="A0A8H4LCI8"/>
<name>A0A8H4LCI8_9HYPO</name>